<keyword evidence="2" id="KW-1185">Reference proteome</keyword>
<dbReference type="SUPFAM" id="SSF48403">
    <property type="entry name" value="Ankyrin repeat"/>
    <property type="match status" value="1"/>
</dbReference>
<organism evidence="1 2">
    <name type="scientific">Fusarium globosum</name>
    <dbReference type="NCBI Taxonomy" id="78864"/>
    <lineage>
        <taxon>Eukaryota</taxon>
        <taxon>Fungi</taxon>
        <taxon>Dikarya</taxon>
        <taxon>Ascomycota</taxon>
        <taxon>Pezizomycotina</taxon>
        <taxon>Sordariomycetes</taxon>
        <taxon>Hypocreomycetidae</taxon>
        <taxon>Hypocreales</taxon>
        <taxon>Nectriaceae</taxon>
        <taxon>Fusarium</taxon>
        <taxon>Fusarium fujikuroi species complex</taxon>
    </lineage>
</organism>
<gene>
    <name evidence="1" type="ORF">FGLOB1_10035</name>
</gene>
<dbReference type="Proteomes" id="UP000532311">
    <property type="component" value="Unassembled WGS sequence"/>
</dbReference>
<comment type="caution">
    <text evidence="1">The sequence shown here is derived from an EMBL/GenBank/DDBJ whole genome shotgun (WGS) entry which is preliminary data.</text>
</comment>
<dbReference type="InterPro" id="IPR036770">
    <property type="entry name" value="Ankyrin_rpt-contain_sf"/>
</dbReference>
<evidence type="ECO:0000313" key="1">
    <source>
        <dbReference type="EMBL" id="KAF5701674.1"/>
    </source>
</evidence>
<reference evidence="1 2" key="1">
    <citation type="submission" date="2020-05" db="EMBL/GenBank/DDBJ databases">
        <title>Identification and distribution of gene clusters putatively required for synthesis of sphingolipid metabolism inhibitors in phylogenetically diverse species of the filamentous fungus Fusarium.</title>
        <authorList>
            <person name="Kim H.-S."/>
            <person name="Busman M."/>
            <person name="Brown D.W."/>
            <person name="Divon H."/>
            <person name="Uhlig S."/>
            <person name="Proctor R.H."/>
        </authorList>
    </citation>
    <scope>NUCLEOTIDE SEQUENCE [LARGE SCALE GENOMIC DNA]</scope>
    <source>
        <strain evidence="1 2">NRRL 26131</strain>
    </source>
</reference>
<evidence type="ECO:0000313" key="2">
    <source>
        <dbReference type="Proteomes" id="UP000532311"/>
    </source>
</evidence>
<protein>
    <recommendedName>
        <fullName evidence="3">Ankyrin repeat protein</fullName>
    </recommendedName>
</protein>
<dbReference type="Gene3D" id="1.25.40.20">
    <property type="entry name" value="Ankyrin repeat-containing domain"/>
    <property type="match status" value="1"/>
</dbReference>
<accession>A0A8H5XXK4</accession>
<sequence>MVLGALGSRLLASGGPSLIQASHKLQALAETIVQPDTSEAHAVLKEVMGTKTMLLVSHHFKQFSLYSFPSATNTMTELRLPSGEESPCDLLTDSRMSCKIVYPRNTIPSDAFNFEGFIRSSDKIMMTENVSQLCYAAVQDDRDTVESLIQLSDMGDWRFRKELDKSLFFALCAGHRRMARILLENEADPGHNHSSCGLHGAARRGYHDEIKLYIQRHGVCPNVKDETSVTPIIYAMMLEAPRDWETIRFLFELRADPKILVSGWTYAQWAIEMGKPYLAQRLDEAARRACQDETFQVGS</sequence>
<dbReference type="EMBL" id="JAAQPF010000475">
    <property type="protein sequence ID" value="KAF5701674.1"/>
    <property type="molecule type" value="Genomic_DNA"/>
</dbReference>
<dbReference type="AlphaFoldDB" id="A0A8H5XXK4"/>
<evidence type="ECO:0008006" key="3">
    <source>
        <dbReference type="Google" id="ProtNLM"/>
    </source>
</evidence>
<name>A0A8H5XXK4_9HYPO</name>
<proteinExistence type="predicted"/>